<gene>
    <name evidence="5" type="ORF">LOX96_01170</name>
</gene>
<protein>
    <submittedName>
        <fullName evidence="5">Pilin</fullName>
    </submittedName>
</protein>
<comment type="caution">
    <text evidence="5">The sequence shown here is derived from an EMBL/GenBank/DDBJ whole genome shotgun (WGS) entry which is preliminary data.</text>
</comment>
<evidence type="ECO:0000313" key="6">
    <source>
        <dbReference type="Proteomes" id="UP001139721"/>
    </source>
</evidence>
<dbReference type="SUPFAM" id="SSF54523">
    <property type="entry name" value="Pili subunits"/>
    <property type="match status" value="1"/>
</dbReference>
<dbReference type="Gene3D" id="3.30.700.10">
    <property type="entry name" value="Glycoprotein, Type 4 Pilin"/>
    <property type="match status" value="1"/>
</dbReference>
<dbReference type="Proteomes" id="UP001139721">
    <property type="component" value="Unassembled WGS sequence"/>
</dbReference>
<keyword evidence="6" id="KW-1185">Reference proteome</keyword>
<accession>A0A9X2CXT2</accession>
<dbReference type="GO" id="GO:0043107">
    <property type="term" value="P:type IV pilus-dependent motility"/>
    <property type="evidence" value="ECO:0007669"/>
    <property type="project" value="TreeGrafter"/>
</dbReference>
<keyword evidence="4" id="KW-1133">Transmembrane helix</keyword>
<dbReference type="RefSeq" id="WP_250421360.1">
    <property type="nucleotide sequence ID" value="NZ_JAJKBJ010000001.1"/>
</dbReference>
<dbReference type="AlphaFoldDB" id="A0A9X2CXT2"/>
<comment type="similarity">
    <text evidence="1 3">Belongs to the N-Me-Phe pilin family.</text>
</comment>
<dbReference type="GO" id="GO:0044096">
    <property type="term" value="C:type IV pilus"/>
    <property type="evidence" value="ECO:0007669"/>
    <property type="project" value="TreeGrafter"/>
</dbReference>
<reference evidence="5" key="1">
    <citation type="submission" date="2021-11" db="EMBL/GenBank/DDBJ databases">
        <title>Legionella maioricencis sp. nov., a new species isolated from hot water samples in Mallorca.</title>
        <authorList>
            <person name="Crespi S."/>
            <person name="Drasar V."/>
            <person name="Salva-Serra F."/>
            <person name="Jaen-Luchoro D."/>
            <person name="Pineiro-Iglesias B."/>
            <person name="Aliaga F."/>
            <person name="Fernandez-Juarez V."/>
            <person name="Coll G."/>
            <person name="Moore E.R.B."/>
            <person name="Bennasar-Figueras A."/>
        </authorList>
    </citation>
    <scope>NUCLEOTIDE SEQUENCE</scope>
    <source>
        <strain evidence="5">HCPI-6</strain>
    </source>
</reference>
<dbReference type="Pfam" id="PF07963">
    <property type="entry name" value="N_methyl"/>
    <property type="match status" value="1"/>
</dbReference>
<evidence type="ECO:0000313" key="5">
    <source>
        <dbReference type="EMBL" id="MCL9682696.1"/>
    </source>
</evidence>
<keyword evidence="2" id="KW-0488">Methylation</keyword>
<feature type="transmembrane region" description="Helical" evidence="4">
    <location>
        <begin position="6"/>
        <end position="29"/>
    </location>
</feature>
<dbReference type="EMBL" id="JAJKBJ010000001">
    <property type="protein sequence ID" value="MCL9682696.1"/>
    <property type="molecule type" value="Genomic_DNA"/>
</dbReference>
<dbReference type="GO" id="GO:0007155">
    <property type="term" value="P:cell adhesion"/>
    <property type="evidence" value="ECO:0007669"/>
    <property type="project" value="InterPro"/>
</dbReference>
<dbReference type="InterPro" id="IPR001082">
    <property type="entry name" value="Pilin"/>
</dbReference>
<evidence type="ECO:0000256" key="4">
    <source>
        <dbReference type="SAM" id="Phobius"/>
    </source>
</evidence>
<evidence type="ECO:0000256" key="3">
    <source>
        <dbReference type="RuleBase" id="RU000389"/>
    </source>
</evidence>
<dbReference type="NCBIfam" id="TIGR02532">
    <property type="entry name" value="IV_pilin_GFxxxE"/>
    <property type="match status" value="1"/>
</dbReference>
<dbReference type="PANTHER" id="PTHR30093:SF34">
    <property type="entry name" value="PREPILIN PEPTIDASE-DEPENDENT PROTEIN D"/>
    <property type="match status" value="1"/>
</dbReference>
<keyword evidence="4" id="KW-0472">Membrane</keyword>
<dbReference type="PANTHER" id="PTHR30093">
    <property type="entry name" value="GENERAL SECRETION PATHWAY PROTEIN G"/>
    <property type="match status" value="1"/>
</dbReference>
<proteinExistence type="inferred from homology"/>
<dbReference type="InterPro" id="IPR012902">
    <property type="entry name" value="N_methyl_site"/>
</dbReference>
<organism evidence="5 6">
    <name type="scientific">Legionella maioricensis</name>
    <dbReference type="NCBI Taxonomy" id="2896528"/>
    <lineage>
        <taxon>Bacteria</taxon>
        <taxon>Pseudomonadati</taxon>
        <taxon>Pseudomonadota</taxon>
        <taxon>Gammaproteobacteria</taxon>
        <taxon>Legionellales</taxon>
        <taxon>Legionellaceae</taxon>
        <taxon>Legionella</taxon>
    </lineage>
</organism>
<dbReference type="PROSITE" id="PS00409">
    <property type="entry name" value="PROKAR_NTER_METHYL"/>
    <property type="match status" value="1"/>
</dbReference>
<evidence type="ECO:0000256" key="1">
    <source>
        <dbReference type="ARBA" id="ARBA00005233"/>
    </source>
</evidence>
<dbReference type="Pfam" id="PF00114">
    <property type="entry name" value="Pilin"/>
    <property type="match status" value="1"/>
</dbReference>
<evidence type="ECO:0000256" key="2">
    <source>
        <dbReference type="ARBA" id="ARBA00022481"/>
    </source>
</evidence>
<keyword evidence="4" id="KW-0812">Transmembrane</keyword>
<sequence>MYGRGFTLIELMVVVAIIGILAAIAVPAYQNYTIRTRVIDGLNLASAAQLAVNEYTLTNNQLPAVPADTQYTSPAATPNVSSIVMGNLGVITINYTANAGNGSIILIPTLQVGDLLWDCTGGTLPDKYRPSACR</sequence>
<keyword evidence="3" id="KW-0281">Fimbrium</keyword>
<dbReference type="InterPro" id="IPR045584">
    <property type="entry name" value="Pilin-like"/>
</dbReference>
<name>A0A9X2CXT2_9GAMM</name>